<keyword evidence="8" id="KW-1185">Reference proteome</keyword>
<keyword evidence="1" id="KW-0479">Metal-binding</keyword>
<dbReference type="GO" id="GO:0008276">
    <property type="term" value="F:protein methyltransferase activity"/>
    <property type="evidence" value="ECO:0007669"/>
    <property type="project" value="UniProtKB-ARBA"/>
</dbReference>
<dbReference type="GO" id="GO:0008270">
    <property type="term" value="F:zinc ion binding"/>
    <property type="evidence" value="ECO:0007669"/>
    <property type="project" value="UniProtKB-KW"/>
</dbReference>
<dbReference type="SUPFAM" id="SSF144232">
    <property type="entry name" value="HIT/MYND zinc finger-like"/>
    <property type="match status" value="1"/>
</dbReference>
<accession>A0A9J6C525</accession>
<dbReference type="GO" id="GO:0008757">
    <property type="term" value="F:S-adenosylmethionine-dependent methyltransferase activity"/>
    <property type="evidence" value="ECO:0007669"/>
    <property type="project" value="UniProtKB-ARBA"/>
</dbReference>
<dbReference type="PANTHER" id="PTHR47111">
    <property type="entry name" value="BCDNA.LD29892"/>
    <property type="match status" value="1"/>
</dbReference>
<dbReference type="SUPFAM" id="SSF82199">
    <property type="entry name" value="SET domain"/>
    <property type="match status" value="1"/>
</dbReference>
<dbReference type="Gene3D" id="6.10.140.2220">
    <property type="match status" value="1"/>
</dbReference>
<evidence type="ECO:0000313" key="7">
    <source>
        <dbReference type="EMBL" id="KAG5676952.1"/>
    </source>
</evidence>
<dbReference type="SMART" id="SM00317">
    <property type="entry name" value="SET"/>
    <property type="match status" value="1"/>
</dbReference>
<keyword evidence="2 4" id="KW-0863">Zinc-finger</keyword>
<dbReference type="OrthoDB" id="7785599at2759"/>
<proteinExistence type="predicted"/>
<dbReference type="InterPro" id="IPR001214">
    <property type="entry name" value="SET_dom"/>
</dbReference>
<evidence type="ECO:0000256" key="2">
    <source>
        <dbReference type="ARBA" id="ARBA00022771"/>
    </source>
</evidence>
<dbReference type="Pfam" id="PF01753">
    <property type="entry name" value="zf-MYND"/>
    <property type="match status" value="1"/>
</dbReference>
<dbReference type="GO" id="GO:0008170">
    <property type="term" value="F:N-methyltransferase activity"/>
    <property type="evidence" value="ECO:0007669"/>
    <property type="project" value="UniProtKB-ARBA"/>
</dbReference>
<dbReference type="AlphaFoldDB" id="A0A9J6C525"/>
<gene>
    <name evidence="7" type="ORF">PVAND_006745</name>
</gene>
<evidence type="ECO:0000256" key="1">
    <source>
        <dbReference type="ARBA" id="ARBA00022723"/>
    </source>
</evidence>
<dbReference type="InterPro" id="IPR046341">
    <property type="entry name" value="SET_dom_sf"/>
</dbReference>
<evidence type="ECO:0000259" key="6">
    <source>
        <dbReference type="PROSITE" id="PS50865"/>
    </source>
</evidence>
<feature type="domain" description="SET" evidence="5">
    <location>
        <begin position="129"/>
        <end position="389"/>
    </location>
</feature>
<dbReference type="InterPro" id="IPR002893">
    <property type="entry name" value="Znf_MYND"/>
</dbReference>
<dbReference type="Gene3D" id="1.10.220.160">
    <property type="match status" value="1"/>
</dbReference>
<evidence type="ECO:0000259" key="5">
    <source>
        <dbReference type="PROSITE" id="PS50280"/>
    </source>
</evidence>
<evidence type="ECO:0000313" key="8">
    <source>
        <dbReference type="Proteomes" id="UP001107558"/>
    </source>
</evidence>
<dbReference type="SUPFAM" id="SSF48452">
    <property type="entry name" value="TPR-like"/>
    <property type="match status" value="1"/>
</dbReference>
<feature type="domain" description="MYND-type" evidence="6">
    <location>
        <begin position="174"/>
        <end position="213"/>
    </location>
</feature>
<comment type="caution">
    <text evidence="7">The sequence shown here is derived from an EMBL/GenBank/DDBJ whole genome shotgun (WGS) entry which is preliminary data.</text>
</comment>
<keyword evidence="3" id="KW-0862">Zinc</keyword>
<reference evidence="7" key="1">
    <citation type="submission" date="2021-03" db="EMBL/GenBank/DDBJ databases">
        <title>Chromosome level genome of the anhydrobiotic midge Polypedilum vanderplanki.</title>
        <authorList>
            <person name="Yoshida Y."/>
            <person name="Kikawada T."/>
            <person name="Gusev O."/>
        </authorList>
    </citation>
    <scope>NUCLEOTIDE SEQUENCE</scope>
    <source>
        <strain evidence="7">NIAS01</strain>
        <tissue evidence="7">Whole body or cell culture</tissue>
    </source>
</reference>
<evidence type="ECO:0000256" key="4">
    <source>
        <dbReference type="PROSITE-ProRule" id="PRU00134"/>
    </source>
</evidence>
<protein>
    <submittedName>
        <fullName evidence="7">Uncharacterized protein</fullName>
    </submittedName>
</protein>
<dbReference type="PANTHER" id="PTHR47111:SF1">
    <property type="entry name" value="SET AND MYND DOMAIN-CONTAINING PROTEIN 4"/>
    <property type="match status" value="1"/>
</dbReference>
<dbReference type="Gene3D" id="2.170.270.10">
    <property type="entry name" value="SET domain"/>
    <property type="match status" value="1"/>
</dbReference>
<dbReference type="EMBL" id="JADBJN010000002">
    <property type="protein sequence ID" value="KAG5676952.1"/>
    <property type="molecule type" value="Genomic_DNA"/>
</dbReference>
<sequence length="520" mass="61160">MMKIRKNNSIANNFRLIGNEHYKSLEFSKALLFYNKSLCYAIPSSIEYSLSFANRSAVYYETEEYEFCIENIELAINFGYPKDKIPKLMERHKKCKNLIEHYNTNLLKNPWNFFKLSHSPNLKIPYIVNCIKLQKSKKFGRHLITIERLKAGDVIAIEKPFYKYIMNSSRYSHCTNCLKSEKLNLFPCKKCNYTMFCSKECLSKGHRFHQFECDIDIDLEQDSCIFKKNHRVVFEALGIFGRISELQTFLEENPDKKTIFDFNFSCIKNSDTIDKNLTLAIHSLQKNPLPKELEPLMKEHCKLMTSITKNQKHKKFLDNFMRQQMKVIITNSFGLTENENEIGSGIFPFASYFNHSCAPNVGKITVNGHLVFIVLRPIEKNQQLFVCYRQNFFHCDLQERQDEILKSYGFVCTCEACEKNYPNIEKLPRYEKTLKISSKNLLSLPTIIEEYHENCDFINENSEFYPNYEICKLITRNHQLLNCLVCITTLCLKPLNIFYLLNESKLSKYDNKRSVNTSEK</sequence>
<dbReference type="Pfam" id="PF00856">
    <property type="entry name" value="SET"/>
    <property type="match status" value="1"/>
</dbReference>
<dbReference type="Proteomes" id="UP001107558">
    <property type="component" value="Chromosome 2"/>
</dbReference>
<name>A0A9J6C525_POLVA</name>
<organism evidence="7 8">
    <name type="scientific">Polypedilum vanderplanki</name>
    <name type="common">Sleeping chironomid midge</name>
    <dbReference type="NCBI Taxonomy" id="319348"/>
    <lineage>
        <taxon>Eukaryota</taxon>
        <taxon>Metazoa</taxon>
        <taxon>Ecdysozoa</taxon>
        <taxon>Arthropoda</taxon>
        <taxon>Hexapoda</taxon>
        <taxon>Insecta</taxon>
        <taxon>Pterygota</taxon>
        <taxon>Neoptera</taxon>
        <taxon>Endopterygota</taxon>
        <taxon>Diptera</taxon>
        <taxon>Nematocera</taxon>
        <taxon>Chironomoidea</taxon>
        <taxon>Chironomidae</taxon>
        <taxon>Chironominae</taxon>
        <taxon>Polypedilum</taxon>
        <taxon>Polypedilum</taxon>
    </lineage>
</organism>
<evidence type="ECO:0000256" key="3">
    <source>
        <dbReference type="ARBA" id="ARBA00022833"/>
    </source>
</evidence>
<dbReference type="PROSITE" id="PS50865">
    <property type="entry name" value="ZF_MYND_2"/>
    <property type="match status" value="1"/>
</dbReference>
<dbReference type="Gene3D" id="1.25.40.10">
    <property type="entry name" value="Tetratricopeptide repeat domain"/>
    <property type="match status" value="1"/>
</dbReference>
<dbReference type="PROSITE" id="PS50280">
    <property type="entry name" value="SET"/>
    <property type="match status" value="1"/>
</dbReference>
<dbReference type="InterPro" id="IPR011990">
    <property type="entry name" value="TPR-like_helical_dom_sf"/>
</dbReference>